<reference evidence="7" key="1">
    <citation type="submission" date="2023-05" db="EMBL/GenBank/DDBJ databases">
        <title>Sedimentitalea sp. nov. JM2-8.</title>
        <authorList>
            <person name="Huang J."/>
        </authorList>
    </citation>
    <scope>NUCLEOTIDE SEQUENCE [LARGE SCALE GENOMIC DNA]</scope>
    <source>
        <strain evidence="7">KHS03</strain>
    </source>
</reference>
<dbReference type="InterPro" id="IPR005119">
    <property type="entry name" value="LysR_subst-bd"/>
</dbReference>
<evidence type="ECO:0000256" key="1">
    <source>
        <dbReference type="ARBA" id="ARBA00009437"/>
    </source>
</evidence>
<dbReference type="SUPFAM" id="SSF46785">
    <property type="entry name" value="Winged helix' DNA-binding domain"/>
    <property type="match status" value="1"/>
</dbReference>
<dbReference type="InterPro" id="IPR036388">
    <property type="entry name" value="WH-like_DNA-bd_sf"/>
</dbReference>
<dbReference type="InterPro" id="IPR000847">
    <property type="entry name" value="LysR_HTH_N"/>
</dbReference>
<dbReference type="Proteomes" id="UP001255416">
    <property type="component" value="Unassembled WGS sequence"/>
</dbReference>
<protein>
    <submittedName>
        <fullName evidence="6">LysR family transcriptional regulator</fullName>
    </submittedName>
</protein>
<evidence type="ECO:0000256" key="2">
    <source>
        <dbReference type="ARBA" id="ARBA00023015"/>
    </source>
</evidence>
<evidence type="ECO:0000259" key="5">
    <source>
        <dbReference type="PROSITE" id="PS50931"/>
    </source>
</evidence>
<keyword evidence="4" id="KW-0804">Transcription</keyword>
<dbReference type="PROSITE" id="PS50931">
    <property type="entry name" value="HTH_LYSR"/>
    <property type="match status" value="1"/>
</dbReference>
<proteinExistence type="inferred from homology"/>
<evidence type="ECO:0000256" key="3">
    <source>
        <dbReference type="ARBA" id="ARBA00023125"/>
    </source>
</evidence>
<keyword evidence="3" id="KW-0238">DNA-binding</keyword>
<organism evidence="6 7">
    <name type="scientific">Sedimentitalea todarodis</name>
    <dbReference type="NCBI Taxonomy" id="1631240"/>
    <lineage>
        <taxon>Bacteria</taxon>
        <taxon>Pseudomonadati</taxon>
        <taxon>Pseudomonadota</taxon>
        <taxon>Alphaproteobacteria</taxon>
        <taxon>Rhodobacterales</taxon>
        <taxon>Paracoccaceae</taxon>
        <taxon>Sedimentitalea</taxon>
    </lineage>
</organism>
<dbReference type="SUPFAM" id="SSF53850">
    <property type="entry name" value="Periplasmic binding protein-like II"/>
    <property type="match status" value="1"/>
</dbReference>
<dbReference type="PANTHER" id="PTHR30537:SF74">
    <property type="entry name" value="HTH-TYPE TRANSCRIPTIONAL REGULATOR TRPI"/>
    <property type="match status" value="1"/>
</dbReference>
<keyword evidence="2" id="KW-0805">Transcription regulation</keyword>
<dbReference type="Gene3D" id="1.10.10.10">
    <property type="entry name" value="Winged helix-like DNA-binding domain superfamily/Winged helix DNA-binding domain"/>
    <property type="match status" value="1"/>
</dbReference>
<name>A0ABU3V9K4_9RHOB</name>
<feature type="domain" description="HTH lysR-type" evidence="5">
    <location>
        <begin position="7"/>
        <end position="64"/>
    </location>
</feature>
<dbReference type="Pfam" id="PF03466">
    <property type="entry name" value="LysR_substrate"/>
    <property type="match status" value="1"/>
</dbReference>
<accession>A0ABU3V9K4</accession>
<dbReference type="PANTHER" id="PTHR30537">
    <property type="entry name" value="HTH-TYPE TRANSCRIPTIONAL REGULATOR"/>
    <property type="match status" value="1"/>
</dbReference>
<evidence type="ECO:0000313" key="7">
    <source>
        <dbReference type="Proteomes" id="UP001255416"/>
    </source>
</evidence>
<dbReference type="EMBL" id="JASMWN010000002">
    <property type="protein sequence ID" value="MDU9002844.1"/>
    <property type="molecule type" value="Genomic_DNA"/>
</dbReference>
<dbReference type="InterPro" id="IPR036390">
    <property type="entry name" value="WH_DNA-bd_sf"/>
</dbReference>
<dbReference type="RefSeq" id="WP_316773260.1">
    <property type="nucleotide sequence ID" value="NZ_JASMWN010000002.1"/>
</dbReference>
<dbReference type="InterPro" id="IPR058163">
    <property type="entry name" value="LysR-type_TF_proteobact-type"/>
</dbReference>
<keyword evidence="7" id="KW-1185">Reference proteome</keyword>
<sequence>MNWLEMPPLSMLRAFSAFAQTGSVTRAGAALNVSHAAISQHLRGLEAHLDTPLLDRSGRALVLTEQGQRLADAVTLGFGAIGTAVQELSAEDAVRPLHISTTPTFAAQWLMPRLHGFRTAHPEIDLMLDPSATVVALSPGGIDVALRHGMGEWPGLVSEPLLESHLVVVAAPSLLRGKVIADPRDLADFPWLEELGTSESSQWLRSKGVSRGIVGGRVQMPGNLLLDAVRDGQGVSVVVRDFVEPDLRAGRLVELFSDAPSAYHIVTRPGVLRPHAKAFVRWLRRQRN</sequence>
<gene>
    <name evidence="6" type="ORF">QO231_03120</name>
</gene>
<dbReference type="Gene3D" id="3.40.190.10">
    <property type="entry name" value="Periplasmic binding protein-like II"/>
    <property type="match status" value="2"/>
</dbReference>
<evidence type="ECO:0000256" key="4">
    <source>
        <dbReference type="ARBA" id="ARBA00023163"/>
    </source>
</evidence>
<comment type="similarity">
    <text evidence="1">Belongs to the LysR transcriptional regulatory family.</text>
</comment>
<comment type="caution">
    <text evidence="6">The sequence shown here is derived from an EMBL/GenBank/DDBJ whole genome shotgun (WGS) entry which is preliminary data.</text>
</comment>
<dbReference type="Pfam" id="PF00126">
    <property type="entry name" value="HTH_1"/>
    <property type="match status" value="1"/>
</dbReference>
<evidence type="ECO:0000313" key="6">
    <source>
        <dbReference type="EMBL" id="MDU9002844.1"/>
    </source>
</evidence>